<comment type="caution">
    <text evidence="1">The sequence shown here is derived from an EMBL/GenBank/DDBJ whole genome shotgun (WGS) entry which is preliminary data.</text>
</comment>
<gene>
    <name evidence="1" type="ORF">D5086_002843</name>
</gene>
<protein>
    <submittedName>
        <fullName evidence="1">Uncharacterized protein</fullName>
    </submittedName>
</protein>
<dbReference type="Proteomes" id="UP000309997">
    <property type="component" value="Unassembled WGS sequence"/>
</dbReference>
<proteinExistence type="predicted"/>
<dbReference type="EMBL" id="RCHU02000001">
    <property type="protein sequence ID" value="KAL3611823.1"/>
    <property type="molecule type" value="Genomic_DNA"/>
</dbReference>
<keyword evidence="2" id="KW-1185">Reference proteome</keyword>
<name>A0ACC4D3V1_POPAL</name>
<reference evidence="1 2" key="1">
    <citation type="journal article" date="2024" name="Plant Biotechnol. J.">
        <title>Genome and CRISPR/Cas9 system of a widespread forest tree (Populus alba) in the world.</title>
        <authorList>
            <person name="Liu Y.J."/>
            <person name="Jiang P.F."/>
            <person name="Han X.M."/>
            <person name="Li X.Y."/>
            <person name="Wang H.M."/>
            <person name="Wang Y.J."/>
            <person name="Wang X.X."/>
            <person name="Zeng Q.Y."/>
        </authorList>
    </citation>
    <scope>NUCLEOTIDE SEQUENCE [LARGE SCALE GENOMIC DNA]</scope>
    <source>
        <strain evidence="2">cv. PAL-ZL1</strain>
    </source>
</reference>
<evidence type="ECO:0000313" key="2">
    <source>
        <dbReference type="Proteomes" id="UP000309997"/>
    </source>
</evidence>
<evidence type="ECO:0000313" key="1">
    <source>
        <dbReference type="EMBL" id="KAL3611823.1"/>
    </source>
</evidence>
<accession>A0ACC4D3V1</accession>
<sequence>MVMEKSKKQDSVLEMKSVSLSYCLYVKGKGDHSSQRLRWVFKHSSEFDGNVALFLDAVLSDLVFDASRFTSLFAHSFFNPSRSWMPVHTAVGILDTREYMPRLSLLYGTLTKEEKKAAQEKAYLLDESINGMNFQVSRLALWITDREDKGNLETWKLIAECSLSRD</sequence>
<organism evidence="1 2">
    <name type="scientific">Populus alba</name>
    <name type="common">White poplar</name>
    <dbReference type="NCBI Taxonomy" id="43335"/>
    <lineage>
        <taxon>Eukaryota</taxon>
        <taxon>Viridiplantae</taxon>
        <taxon>Streptophyta</taxon>
        <taxon>Embryophyta</taxon>
        <taxon>Tracheophyta</taxon>
        <taxon>Spermatophyta</taxon>
        <taxon>Magnoliopsida</taxon>
        <taxon>eudicotyledons</taxon>
        <taxon>Gunneridae</taxon>
        <taxon>Pentapetalae</taxon>
        <taxon>rosids</taxon>
        <taxon>fabids</taxon>
        <taxon>Malpighiales</taxon>
        <taxon>Salicaceae</taxon>
        <taxon>Saliceae</taxon>
        <taxon>Populus</taxon>
    </lineage>
</organism>